<evidence type="ECO:0000259" key="2">
    <source>
        <dbReference type="SMART" id="SM00451"/>
    </source>
</evidence>
<feature type="compositionally biased region" description="Basic and acidic residues" evidence="1">
    <location>
        <begin position="390"/>
        <end position="401"/>
    </location>
</feature>
<name>A0ABD3KE47_EUCGL</name>
<dbReference type="AlphaFoldDB" id="A0ABD3KE47"/>
<feature type="region of interest" description="Disordered" evidence="1">
    <location>
        <begin position="1"/>
        <end position="103"/>
    </location>
</feature>
<dbReference type="InterPro" id="IPR013087">
    <property type="entry name" value="Znf_C2H2_type"/>
</dbReference>
<dbReference type="InterPro" id="IPR003604">
    <property type="entry name" value="Matrin/U1-like-C_Znf_C2H2"/>
</dbReference>
<dbReference type="EMBL" id="JBJKBG010000005">
    <property type="protein sequence ID" value="KAL3737968.1"/>
    <property type="molecule type" value="Genomic_DNA"/>
</dbReference>
<feature type="compositionally biased region" description="Low complexity" evidence="1">
    <location>
        <begin position="54"/>
        <end position="65"/>
    </location>
</feature>
<feature type="compositionally biased region" description="Basic residues" evidence="1">
    <location>
        <begin position="7"/>
        <end position="16"/>
    </location>
</feature>
<sequence>MDLPQQSHHHRRRRQREGHPLPQPYDPSAPSGYGYYPQYPQDYRDHQPQPQPQPQQQHYPYDQYRYPPPASHHQALRPPQEPGPPPPQQHTVAGPGRADPAGGMVQVQLPQHLYHLLQQCVGAAGGGGGPVPGTPGLSGAASAAVAALSQLSQFADTMSVAERVVSGFGQPQVSHPQFSGVNQPFRGSNLGHFAHHHASVGGPTINGRVHRRKKHKGGHKINEGTKLSNNNRKPSADAQAAEATATCQASNNAVHKAPTQGGKAAWCELCRVECTSIDILEQHKNGKRHKKNMQRAEQLKNTANNLEAPSQNHQDPGAGPGPGPDSSQLCNNAPQGDVLAKIDCNSSGAITDVQINTVGQADNQTGSSQNLHLQSQVETRKSGKKRKIKGGGEWERQKKLEATAQPNKLPQSKVVGPIVCDLCNIRCDTREVFDRHLSGKKHLARRIRFEGHRAQYGSLGLQALYPPNPAATPLVSHPQSGLEPQTLNAVPSTAPDQNHIAAVPDGTTTHGSCQASKCCPTAVDLNIAPTGAGAQP</sequence>
<gene>
    <name evidence="3" type="ORF">ACJRO7_019489</name>
</gene>
<organism evidence="3 4">
    <name type="scientific">Eucalyptus globulus</name>
    <name type="common">Tasmanian blue gum</name>
    <dbReference type="NCBI Taxonomy" id="34317"/>
    <lineage>
        <taxon>Eukaryota</taxon>
        <taxon>Viridiplantae</taxon>
        <taxon>Streptophyta</taxon>
        <taxon>Embryophyta</taxon>
        <taxon>Tracheophyta</taxon>
        <taxon>Spermatophyta</taxon>
        <taxon>Magnoliopsida</taxon>
        <taxon>eudicotyledons</taxon>
        <taxon>Gunneridae</taxon>
        <taxon>Pentapetalae</taxon>
        <taxon>rosids</taxon>
        <taxon>malvids</taxon>
        <taxon>Myrtales</taxon>
        <taxon>Myrtaceae</taxon>
        <taxon>Myrtoideae</taxon>
        <taxon>Eucalypteae</taxon>
        <taxon>Eucalyptus</taxon>
    </lineage>
</organism>
<dbReference type="InterPro" id="IPR036236">
    <property type="entry name" value="Znf_C2H2_sf"/>
</dbReference>
<keyword evidence="4" id="KW-1185">Reference proteome</keyword>
<feature type="region of interest" description="Disordered" evidence="1">
    <location>
        <begin position="306"/>
        <end position="332"/>
    </location>
</feature>
<protein>
    <recommendedName>
        <fullName evidence="2">U1-type domain-containing protein</fullName>
    </recommendedName>
</protein>
<feature type="region of interest" description="Disordered" evidence="1">
    <location>
        <begin position="361"/>
        <end position="405"/>
    </location>
</feature>
<dbReference type="PANTHER" id="PTHR47487">
    <property type="entry name" value="OS06G0651300 PROTEIN-RELATED"/>
    <property type="match status" value="1"/>
</dbReference>
<feature type="domain" description="U1-type" evidence="2">
    <location>
        <begin position="262"/>
        <end position="296"/>
    </location>
</feature>
<dbReference type="Proteomes" id="UP001634007">
    <property type="component" value="Unassembled WGS sequence"/>
</dbReference>
<evidence type="ECO:0000256" key="1">
    <source>
        <dbReference type="SAM" id="MobiDB-lite"/>
    </source>
</evidence>
<feature type="compositionally biased region" description="Polar residues" evidence="1">
    <location>
        <begin position="361"/>
        <end position="377"/>
    </location>
</feature>
<comment type="caution">
    <text evidence="3">The sequence shown here is derived from an EMBL/GenBank/DDBJ whole genome shotgun (WGS) entry which is preliminary data.</text>
</comment>
<evidence type="ECO:0000313" key="4">
    <source>
        <dbReference type="Proteomes" id="UP001634007"/>
    </source>
</evidence>
<dbReference type="PANTHER" id="PTHR47487:SF12">
    <property type="entry name" value="GLUTENIN, HIGH MOLECULAR WEIGHT SUBUNIT DX5-LIKE"/>
    <property type="match status" value="1"/>
</dbReference>
<accession>A0ABD3KE47</accession>
<dbReference type="SUPFAM" id="SSF57667">
    <property type="entry name" value="beta-beta-alpha zinc fingers"/>
    <property type="match status" value="2"/>
</dbReference>
<feature type="compositionally biased region" description="Low complexity" evidence="1">
    <location>
        <begin position="28"/>
        <end position="41"/>
    </location>
</feature>
<feature type="compositionally biased region" description="Basic residues" evidence="1">
    <location>
        <begin position="208"/>
        <end position="219"/>
    </location>
</feature>
<dbReference type="Pfam" id="PF12874">
    <property type="entry name" value="zf-met"/>
    <property type="match status" value="2"/>
</dbReference>
<feature type="region of interest" description="Disordered" evidence="1">
    <location>
        <begin position="199"/>
        <end position="242"/>
    </location>
</feature>
<feature type="compositionally biased region" description="Pro residues" evidence="1">
    <location>
        <begin position="79"/>
        <end position="88"/>
    </location>
</feature>
<dbReference type="Gene3D" id="3.30.160.60">
    <property type="entry name" value="Classic Zinc Finger"/>
    <property type="match status" value="2"/>
</dbReference>
<reference evidence="3 4" key="1">
    <citation type="submission" date="2024-11" db="EMBL/GenBank/DDBJ databases">
        <title>Chromosome-level genome assembly of Eucalyptus globulus Labill. provides insights into its genome evolution.</title>
        <authorList>
            <person name="Li X."/>
        </authorList>
    </citation>
    <scope>NUCLEOTIDE SEQUENCE [LARGE SCALE GENOMIC DNA]</scope>
    <source>
        <strain evidence="3">CL2024</strain>
        <tissue evidence="3">Fresh tender leaves</tissue>
    </source>
</reference>
<dbReference type="SMART" id="SM00451">
    <property type="entry name" value="ZnF_U1"/>
    <property type="match status" value="2"/>
</dbReference>
<proteinExistence type="predicted"/>
<feature type="domain" description="U1-type" evidence="2">
    <location>
        <begin position="415"/>
        <end position="449"/>
    </location>
</feature>
<evidence type="ECO:0000313" key="3">
    <source>
        <dbReference type="EMBL" id="KAL3737968.1"/>
    </source>
</evidence>